<reference evidence="9" key="1">
    <citation type="submission" date="2020-06" db="EMBL/GenBank/DDBJ databases">
        <title>Draft genome of Bugula neritina, a colonial animal packing powerful symbionts and potential medicines.</title>
        <authorList>
            <person name="Rayko M."/>
        </authorList>
    </citation>
    <scope>NUCLEOTIDE SEQUENCE [LARGE SCALE GENOMIC DNA]</scope>
    <source>
        <strain evidence="9">Kwan_BN1</strain>
    </source>
</reference>
<keyword evidence="10" id="KW-1185">Reference proteome</keyword>
<comment type="subcellular location">
    <subcellularLocation>
        <location evidence="1">Membrane</location>
        <topology evidence="1">Multi-pass membrane protein</topology>
    </subcellularLocation>
</comment>
<evidence type="ECO:0000256" key="5">
    <source>
        <dbReference type="ARBA" id="ARBA00023136"/>
    </source>
</evidence>
<feature type="transmembrane region" description="Helical" evidence="7">
    <location>
        <begin position="73"/>
        <end position="90"/>
    </location>
</feature>
<dbReference type="GO" id="GO:0016020">
    <property type="term" value="C:membrane"/>
    <property type="evidence" value="ECO:0007669"/>
    <property type="project" value="UniProtKB-SubCell"/>
</dbReference>
<feature type="region of interest" description="Disordered" evidence="8">
    <location>
        <begin position="129"/>
        <end position="157"/>
    </location>
</feature>
<evidence type="ECO:0000256" key="8">
    <source>
        <dbReference type="SAM" id="MobiDB-lite"/>
    </source>
</evidence>
<organism evidence="9 10">
    <name type="scientific">Bugula neritina</name>
    <name type="common">Brown bryozoan</name>
    <name type="synonym">Sertularia neritina</name>
    <dbReference type="NCBI Taxonomy" id="10212"/>
    <lineage>
        <taxon>Eukaryota</taxon>
        <taxon>Metazoa</taxon>
        <taxon>Spiralia</taxon>
        <taxon>Lophotrochozoa</taxon>
        <taxon>Bryozoa</taxon>
        <taxon>Gymnolaemata</taxon>
        <taxon>Cheilostomatida</taxon>
        <taxon>Flustrina</taxon>
        <taxon>Buguloidea</taxon>
        <taxon>Bugulidae</taxon>
        <taxon>Bugula</taxon>
    </lineage>
</organism>
<dbReference type="EMBL" id="VXIV02000912">
    <property type="protein sequence ID" value="KAF6035222.1"/>
    <property type="molecule type" value="Genomic_DNA"/>
</dbReference>
<sequence>MIVGGLVLSPLYILWYNFLDKKVPGTTGRSLIKKIALDQIAAGMFGTCIFFIAMSILEKKENILTECIEKAPTAYVCNTVYWPFVMLAIFKKVPVTYQPVAVACGDFVWSIFLCYYKMKDLHKEEATSLGTQASKSEGVTPNTTGGHSLNRGQVKDS</sequence>
<dbReference type="PANTHER" id="PTHR11266">
    <property type="entry name" value="PEROXISOMAL MEMBRANE PROTEIN 2, PXMP2 MPV17"/>
    <property type="match status" value="1"/>
</dbReference>
<feature type="transmembrane region" description="Helical" evidence="7">
    <location>
        <begin position="40"/>
        <end position="57"/>
    </location>
</feature>
<comment type="caution">
    <text evidence="9">The sequence shown here is derived from an EMBL/GenBank/DDBJ whole genome shotgun (WGS) entry which is preliminary data.</text>
</comment>
<proteinExistence type="inferred from homology"/>
<dbReference type="OrthoDB" id="10267969at2759"/>
<evidence type="ECO:0000313" key="10">
    <source>
        <dbReference type="Proteomes" id="UP000593567"/>
    </source>
</evidence>
<evidence type="ECO:0000313" key="9">
    <source>
        <dbReference type="EMBL" id="KAF6035222.1"/>
    </source>
</evidence>
<keyword evidence="5 7" id="KW-0472">Membrane</keyword>
<dbReference type="Proteomes" id="UP000593567">
    <property type="component" value="Unassembled WGS sequence"/>
</dbReference>
<dbReference type="InterPro" id="IPR007248">
    <property type="entry name" value="Mpv17_PMP22"/>
</dbReference>
<evidence type="ECO:0000256" key="3">
    <source>
        <dbReference type="ARBA" id="ARBA00022692"/>
    </source>
</evidence>
<feature type="transmembrane region" description="Helical" evidence="7">
    <location>
        <begin position="96"/>
        <end position="116"/>
    </location>
</feature>
<dbReference type="PANTHER" id="PTHR11266:SF17">
    <property type="entry name" value="PROTEIN MPV17"/>
    <property type="match status" value="1"/>
</dbReference>
<evidence type="ECO:0000256" key="2">
    <source>
        <dbReference type="ARBA" id="ARBA00006824"/>
    </source>
</evidence>
<dbReference type="GO" id="GO:0005739">
    <property type="term" value="C:mitochondrion"/>
    <property type="evidence" value="ECO:0007669"/>
    <property type="project" value="TreeGrafter"/>
</dbReference>
<keyword evidence="4 7" id="KW-1133">Transmembrane helix</keyword>
<evidence type="ECO:0000256" key="1">
    <source>
        <dbReference type="ARBA" id="ARBA00004141"/>
    </source>
</evidence>
<protein>
    <recommendedName>
        <fullName evidence="6">Mitochondrial inner membrane protein Mpv17</fullName>
    </recommendedName>
</protein>
<gene>
    <name evidence="9" type="ORF">EB796_006469</name>
</gene>
<keyword evidence="3 7" id="KW-0812">Transmembrane</keyword>
<dbReference type="Pfam" id="PF04117">
    <property type="entry name" value="Mpv17_PMP22"/>
    <property type="match status" value="1"/>
</dbReference>
<evidence type="ECO:0000256" key="6">
    <source>
        <dbReference type="ARBA" id="ARBA00049743"/>
    </source>
</evidence>
<comment type="similarity">
    <text evidence="2 7">Belongs to the peroxisomal membrane protein PXMP2/4 family.</text>
</comment>
<evidence type="ECO:0000256" key="7">
    <source>
        <dbReference type="RuleBase" id="RU363053"/>
    </source>
</evidence>
<feature type="compositionally biased region" description="Polar residues" evidence="8">
    <location>
        <begin position="129"/>
        <end position="151"/>
    </location>
</feature>
<evidence type="ECO:0000256" key="4">
    <source>
        <dbReference type="ARBA" id="ARBA00022989"/>
    </source>
</evidence>
<accession>A0A7J7K997</accession>
<name>A0A7J7K997_BUGNE</name>
<dbReference type="AlphaFoldDB" id="A0A7J7K997"/>